<reference evidence="3" key="1">
    <citation type="journal article" date="2014" name="Int. J. Syst. Evol. Microbiol.">
        <title>Complete genome sequence of Corynebacterium casei LMG S-19264T (=DSM 44701T), isolated from a smear-ripened cheese.</title>
        <authorList>
            <consortium name="US DOE Joint Genome Institute (JGI-PGF)"/>
            <person name="Walter F."/>
            <person name="Albersmeier A."/>
            <person name="Kalinowski J."/>
            <person name="Ruckert C."/>
        </authorList>
    </citation>
    <scope>NUCLEOTIDE SEQUENCE</scope>
    <source>
        <strain evidence="3">CGMCC 1.14988</strain>
    </source>
</reference>
<feature type="transmembrane region" description="Helical" evidence="2">
    <location>
        <begin position="58"/>
        <end position="81"/>
    </location>
</feature>
<dbReference type="Proteomes" id="UP000650511">
    <property type="component" value="Unassembled WGS sequence"/>
</dbReference>
<protein>
    <submittedName>
        <fullName evidence="3">Uncharacterized protein</fullName>
    </submittedName>
</protein>
<proteinExistence type="predicted"/>
<feature type="region of interest" description="Disordered" evidence="1">
    <location>
        <begin position="1"/>
        <end position="27"/>
    </location>
</feature>
<organism evidence="3 4">
    <name type="scientific">Egicoccus halophilus</name>
    <dbReference type="NCBI Taxonomy" id="1670830"/>
    <lineage>
        <taxon>Bacteria</taxon>
        <taxon>Bacillati</taxon>
        <taxon>Actinomycetota</taxon>
        <taxon>Nitriliruptoria</taxon>
        <taxon>Egicoccales</taxon>
        <taxon>Egicoccaceae</taxon>
        <taxon>Egicoccus</taxon>
    </lineage>
</organism>
<gene>
    <name evidence="3" type="ORF">GCM10011354_05630</name>
</gene>
<feature type="transmembrane region" description="Helical" evidence="2">
    <location>
        <begin position="87"/>
        <end position="105"/>
    </location>
</feature>
<evidence type="ECO:0000256" key="2">
    <source>
        <dbReference type="SAM" id="Phobius"/>
    </source>
</evidence>
<sequence>MSADHTTDASVPAEPASIRPPDLPPRAVRGADRDVLAGWDTDVELAALARGRGDRRPFPIDTVVVLGAGVAGATGGAALGARRGRGAVLGSLVAVVSAAVVRRIWRLDV</sequence>
<evidence type="ECO:0000313" key="4">
    <source>
        <dbReference type="Proteomes" id="UP000650511"/>
    </source>
</evidence>
<evidence type="ECO:0000313" key="3">
    <source>
        <dbReference type="EMBL" id="GGI03757.1"/>
    </source>
</evidence>
<evidence type="ECO:0000256" key="1">
    <source>
        <dbReference type="SAM" id="MobiDB-lite"/>
    </source>
</evidence>
<name>A0A8J3A616_9ACTN</name>
<keyword evidence="2" id="KW-0472">Membrane</keyword>
<reference evidence="3" key="2">
    <citation type="submission" date="2020-09" db="EMBL/GenBank/DDBJ databases">
        <authorList>
            <person name="Sun Q."/>
            <person name="Zhou Y."/>
        </authorList>
    </citation>
    <scope>NUCLEOTIDE SEQUENCE</scope>
    <source>
        <strain evidence="3">CGMCC 1.14988</strain>
    </source>
</reference>
<dbReference type="RefSeq" id="WP_130650934.1">
    <property type="nucleotide sequence ID" value="NZ_BMHA01000002.1"/>
</dbReference>
<keyword evidence="2" id="KW-1133">Transmembrane helix</keyword>
<keyword evidence="2" id="KW-0812">Transmembrane</keyword>
<dbReference type="EMBL" id="BMHA01000002">
    <property type="protein sequence ID" value="GGI03757.1"/>
    <property type="molecule type" value="Genomic_DNA"/>
</dbReference>
<keyword evidence="4" id="KW-1185">Reference proteome</keyword>
<comment type="caution">
    <text evidence="3">The sequence shown here is derived from an EMBL/GenBank/DDBJ whole genome shotgun (WGS) entry which is preliminary data.</text>
</comment>
<accession>A0A8J3A616</accession>
<dbReference type="AlphaFoldDB" id="A0A8J3A616"/>